<sequence length="175" mass="17605">MRRLYLAAMAASAFFLGYYGSASAEDCSASLTAELLNPASASRNSELGQGIACLAQPISVERSGVNAPTPDDIAAAKKIIILAGKIIGNGSPAAAGKGPKVITPGAPTVASVSGSSSGSGGASRQKSARSDQTMPLAAMIKCRTSALLGEKPPACQSTHWNKNEVIMASKLIGNG</sequence>
<dbReference type="RefSeq" id="WP_153273277.1">
    <property type="nucleotide sequence ID" value="NZ_CP043499.1"/>
</dbReference>
<evidence type="ECO:0000313" key="4">
    <source>
        <dbReference type="Proteomes" id="UP000326881"/>
    </source>
</evidence>
<reference evidence="3 4" key="1">
    <citation type="submission" date="2019-08" db="EMBL/GenBank/DDBJ databases">
        <title>Prosopis cineraria nodule microbiome.</title>
        <authorList>
            <person name="Ali R."/>
            <person name="Chaluvadi S.R."/>
            <person name="Wang X."/>
        </authorList>
    </citation>
    <scope>NUCLEOTIDE SEQUENCE [LARGE SCALE GENOMIC DNA]</scope>
    <source>
        <strain evidence="3 4">BG7</strain>
        <plasmid evidence="3 4">unnamed</plasmid>
    </source>
</reference>
<name>A0A5Q0CGI1_9HYPH</name>
<evidence type="ECO:0000256" key="2">
    <source>
        <dbReference type="SAM" id="SignalP"/>
    </source>
</evidence>
<proteinExistence type="predicted"/>
<feature type="chain" id="PRO_5024930908" evidence="2">
    <location>
        <begin position="25"/>
        <end position="175"/>
    </location>
</feature>
<gene>
    <name evidence="3" type="ORF">FZ934_23795</name>
</gene>
<evidence type="ECO:0000256" key="1">
    <source>
        <dbReference type="SAM" id="MobiDB-lite"/>
    </source>
</evidence>
<accession>A0A5Q0CGI1</accession>
<geneLocation type="plasmid" evidence="3 4">
    <name>unnamed</name>
</geneLocation>
<feature type="signal peptide" evidence="2">
    <location>
        <begin position="1"/>
        <end position="24"/>
    </location>
</feature>
<evidence type="ECO:0000313" key="3">
    <source>
        <dbReference type="EMBL" id="QFY63310.1"/>
    </source>
</evidence>
<keyword evidence="2" id="KW-0732">Signal</keyword>
<keyword evidence="4" id="KW-1185">Reference proteome</keyword>
<organism evidence="3 4">
    <name type="scientific">Rhizobium grahamii</name>
    <dbReference type="NCBI Taxonomy" id="1120045"/>
    <lineage>
        <taxon>Bacteria</taxon>
        <taxon>Pseudomonadati</taxon>
        <taxon>Pseudomonadota</taxon>
        <taxon>Alphaproteobacteria</taxon>
        <taxon>Hyphomicrobiales</taxon>
        <taxon>Rhizobiaceae</taxon>
        <taxon>Rhizobium/Agrobacterium group</taxon>
        <taxon>Rhizobium</taxon>
    </lineage>
</organism>
<dbReference type="EMBL" id="CP043499">
    <property type="protein sequence ID" value="QFY63310.1"/>
    <property type="molecule type" value="Genomic_DNA"/>
</dbReference>
<dbReference type="Proteomes" id="UP000326881">
    <property type="component" value="Plasmid unnamed"/>
</dbReference>
<dbReference type="KEGG" id="rgr:FZ934_23795"/>
<dbReference type="AlphaFoldDB" id="A0A5Q0CGI1"/>
<feature type="region of interest" description="Disordered" evidence="1">
    <location>
        <begin position="106"/>
        <end position="133"/>
    </location>
</feature>
<keyword evidence="3" id="KW-0614">Plasmid</keyword>
<protein>
    <submittedName>
        <fullName evidence="3">Uncharacterized protein</fullName>
    </submittedName>
</protein>
<dbReference type="OrthoDB" id="8368351at2"/>